<organism evidence="3 4">
    <name type="scientific">Acanthoscelides obtectus</name>
    <name type="common">Bean weevil</name>
    <name type="synonym">Bruchus obtectus</name>
    <dbReference type="NCBI Taxonomy" id="200917"/>
    <lineage>
        <taxon>Eukaryota</taxon>
        <taxon>Metazoa</taxon>
        <taxon>Ecdysozoa</taxon>
        <taxon>Arthropoda</taxon>
        <taxon>Hexapoda</taxon>
        <taxon>Insecta</taxon>
        <taxon>Pterygota</taxon>
        <taxon>Neoptera</taxon>
        <taxon>Endopterygota</taxon>
        <taxon>Coleoptera</taxon>
        <taxon>Polyphaga</taxon>
        <taxon>Cucujiformia</taxon>
        <taxon>Chrysomeloidea</taxon>
        <taxon>Chrysomelidae</taxon>
        <taxon>Bruchinae</taxon>
        <taxon>Bruchini</taxon>
        <taxon>Acanthoscelides</taxon>
    </lineage>
</organism>
<dbReference type="EMBL" id="CAKOFQ010008821">
    <property type="protein sequence ID" value="CAH2016122.1"/>
    <property type="molecule type" value="Genomic_DNA"/>
</dbReference>
<feature type="compositionally biased region" description="Polar residues" evidence="1">
    <location>
        <begin position="1091"/>
        <end position="1103"/>
    </location>
</feature>
<feature type="compositionally biased region" description="Basic and acidic residues" evidence="1">
    <location>
        <begin position="212"/>
        <end position="238"/>
    </location>
</feature>
<dbReference type="SMART" id="SM00228">
    <property type="entry name" value="PDZ"/>
    <property type="match status" value="1"/>
</dbReference>
<dbReference type="SUPFAM" id="SSF50156">
    <property type="entry name" value="PDZ domain-like"/>
    <property type="match status" value="1"/>
</dbReference>
<proteinExistence type="predicted"/>
<comment type="caution">
    <text evidence="3">The sequence shown here is derived from an EMBL/GenBank/DDBJ whole genome shotgun (WGS) entry which is preliminary data.</text>
</comment>
<dbReference type="InterPro" id="IPR036034">
    <property type="entry name" value="PDZ_sf"/>
</dbReference>
<accession>A0A9P0MCQ3</accession>
<feature type="compositionally biased region" description="Low complexity" evidence="1">
    <location>
        <begin position="739"/>
        <end position="749"/>
    </location>
</feature>
<keyword evidence="4" id="KW-1185">Reference proteome</keyword>
<feature type="compositionally biased region" description="Polar residues" evidence="1">
    <location>
        <begin position="168"/>
        <end position="181"/>
    </location>
</feature>
<evidence type="ECO:0000259" key="2">
    <source>
        <dbReference type="PROSITE" id="PS50106"/>
    </source>
</evidence>
<protein>
    <recommendedName>
        <fullName evidence="2">PDZ domain-containing protein</fullName>
    </recommendedName>
</protein>
<dbReference type="InterPro" id="IPR001478">
    <property type="entry name" value="PDZ"/>
</dbReference>
<dbReference type="Gene3D" id="2.30.42.10">
    <property type="match status" value="1"/>
</dbReference>
<feature type="compositionally biased region" description="Polar residues" evidence="1">
    <location>
        <begin position="404"/>
        <end position="415"/>
    </location>
</feature>
<feature type="region of interest" description="Disordered" evidence="1">
    <location>
        <begin position="298"/>
        <end position="434"/>
    </location>
</feature>
<dbReference type="Pfam" id="PF00595">
    <property type="entry name" value="PDZ"/>
    <property type="match status" value="1"/>
</dbReference>
<feature type="compositionally biased region" description="Basic and acidic residues" evidence="1">
    <location>
        <begin position="1075"/>
        <end position="1090"/>
    </location>
</feature>
<feature type="region of interest" description="Disordered" evidence="1">
    <location>
        <begin position="1154"/>
        <end position="1191"/>
    </location>
</feature>
<dbReference type="PROSITE" id="PS50106">
    <property type="entry name" value="PDZ"/>
    <property type="match status" value="1"/>
</dbReference>
<feature type="compositionally biased region" description="Basic and acidic residues" evidence="1">
    <location>
        <begin position="1107"/>
        <end position="1117"/>
    </location>
</feature>
<evidence type="ECO:0000256" key="1">
    <source>
        <dbReference type="SAM" id="MobiDB-lite"/>
    </source>
</evidence>
<feature type="region of interest" description="Disordered" evidence="1">
    <location>
        <begin position="838"/>
        <end position="869"/>
    </location>
</feature>
<feature type="domain" description="PDZ" evidence="2">
    <location>
        <begin position="48"/>
        <end position="113"/>
    </location>
</feature>
<dbReference type="OrthoDB" id="447516at2759"/>
<evidence type="ECO:0000313" key="4">
    <source>
        <dbReference type="Proteomes" id="UP001152888"/>
    </source>
</evidence>
<dbReference type="CDD" id="cd00136">
    <property type="entry name" value="PDZ_canonical"/>
    <property type="match status" value="1"/>
</dbReference>
<feature type="region of interest" description="Disordered" evidence="1">
    <location>
        <begin position="1073"/>
        <end position="1117"/>
    </location>
</feature>
<dbReference type="AlphaFoldDB" id="A0A9P0MCQ3"/>
<feature type="region of interest" description="Disordered" evidence="1">
    <location>
        <begin position="700"/>
        <end position="755"/>
    </location>
</feature>
<name>A0A9P0MCQ3_ACAOB</name>
<evidence type="ECO:0000313" key="3">
    <source>
        <dbReference type="EMBL" id="CAH2016122.1"/>
    </source>
</evidence>
<dbReference type="Proteomes" id="UP001152888">
    <property type="component" value="Unassembled WGS sequence"/>
</dbReference>
<sequence length="1214" mass="135950">MCKPEETSKLETSKPKWSHWSPLAALTTKSEKRKTLDDSALENSEVKVVALRSYDFTGLGFNICGNIKDGIYIKDISHRGPAFVSGKLNPGDRISSITISFEHIVYEDALNILSYASPYEVIIEAKSGKVIQTPTQGGQPIHPMYKSTSCTNLWHSEKSPGTRLFADTPNSSLQKQKNHVTNLERKDSKSPNVNQAHHKKSKPFKSTPEIKPSPEPRVAEPQPKAKERLQQKSDLEVQKTESKFQKFGVKVLPLDQKSPKTLEQNENNINIEKLSIDEVDDTKMAKPSVVVEKERFERGNMQGSGIKRDKDGIPQEIPEHMFNAALAVAAKRNRNSMPPKEPVPTEPKEEPRTPKKKGKAPSPPDESKTASQEITQKDTSDSNSRTYNTDSEEEVDNSSSVNTMELNSSDITIHQTEQHEDKQNRKTVSTGDLTRIQNTKKTKIATGTLERAQSLDISESTIPPPLHKENLELMKSEEDLFGKVMLTKEPRLSLILDGLNTFQRSRLKKSTEWGNLEDAILKLNQEDDSIVSLEDNQSLDRSSLNETSPEFDAVVNKINEIKRESLDGGRPVKNAIWPDLNGEEEVKKPKMNNGLEGIKPLDAEIMEEVVISKPDMHIMEEVMISKPYVEDNAYGIPTKPISPPRLKKVNNRIDEPFEKATPLSTAENRQVKASVAVKPPPEVVQEPVEPPKVMKRISRQRVPEDNAPTLPSPDRIFPTEPATSEWEENIMNTSPPPSLTLDDPTDSSPQVPRAPVKPQEILSQIPLLNSLVQNETIKDAVLINNTDEAKSVVTYNTKPAQSSILDVTQSFLYTEQLNSCQDDAYPFKMYGTNVSDDIKVSRHTQSSPKSDDAKSKDSHRHVSNINVTNNNRDLHSLEFSVNDDTEHYTTALDVSNVSSLEDRENGDDNRVTILTPDLIKNVTLAEAIQTLEKEHEENNSNDTGNSLSLTYVTEIQVTPQNSLTNVSEVEVLSGSGLQRNLDTEFENYVKSFEAKLEQFESNIHGFDHNLEEFIKEEPRSIVFNESIDEKELNKIHEIAEEQLKKLPEMRFTTASYEAPSKIPEKRSSIEQLKSNFEKSPSKSGKTETPTKSRIPIATTTKTPPMSPERRDSRTFDPENDKALLELITSTPYAAKPKPSSKNVTVTSIRNTSKIPSSLPTLSGRPPVAPRKPETNDNTVHVPVNGSESHNSFKQWVFNPSNVTNVTVTQNKQEK</sequence>
<feature type="compositionally biased region" description="Basic and acidic residues" evidence="1">
    <location>
        <begin position="306"/>
        <end position="319"/>
    </location>
</feature>
<reference evidence="3" key="1">
    <citation type="submission" date="2022-03" db="EMBL/GenBank/DDBJ databases">
        <authorList>
            <person name="Sayadi A."/>
        </authorList>
    </citation>
    <scope>NUCLEOTIDE SEQUENCE</scope>
</reference>
<gene>
    <name evidence="3" type="ORF">ACAOBT_LOCUS35167</name>
</gene>
<feature type="region of interest" description="Disordered" evidence="1">
    <location>
        <begin position="160"/>
        <end position="238"/>
    </location>
</feature>